<feature type="region of interest" description="Disordered" evidence="1">
    <location>
        <begin position="1"/>
        <end position="121"/>
    </location>
</feature>
<reference evidence="4 5" key="1">
    <citation type="submission" date="2023-09" db="EMBL/GenBank/DDBJ databases">
        <title>Demequina sp. a novel bacteria isolated from Capsicum annuum.</title>
        <authorList>
            <person name="Humaira Z."/>
            <person name="Lee J."/>
            <person name="Cho D."/>
        </authorList>
    </citation>
    <scope>NUCLEOTIDE SEQUENCE [LARGE SCALE GENOMIC DNA]</scope>
    <source>
        <strain evidence="4 5">OYTSA14</strain>
    </source>
</reference>
<name>A0AA96F683_9MICO</name>
<keyword evidence="2" id="KW-0472">Membrane</keyword>
<dbReference type="EMBL" id="CP134879">
    <property type="protein sequence ID" value="WNM23470.1"/>
    <property type="molecule type" value="Genomic_DNA"/>
</dbReference>
<evidence type="ECO:0000259" key="3">
    <source>
        <dbReference type="Pfam" id="PF10708"/>
    </source>
</evidence>
<evidence type="ECO:0000313" key="5">
    <source>
        <dbReference type="Proteomes" id="UP001304125"/>
    </source>
</evidence>
<keyword evidence="2" id="KW-0812">Transmembrane</keyword>
<feature type="transmembrane region" description="Helical" evidence="2">
    <location>
        <begin position="160"/>
        <end position="182"/>
    </location>
</feature>
<feature type="compositionally biased region" description="Low complexity" evidence="1">
    <location>
        <begin position="43"/>
        <end position="65"/>
    </location>
</feature>
<dbReference type="Proteomes" id="UP001304125">
    <property type="component" value="Chromosome"/>
</dbReference>
<proteinExistence type="predicted"/>
<evidence type="ECO:0000256" key="2">
    <source>
        <dbReference type="SAM" id="Phobius"/>
    </source>
</evidence>
<dbReference type="Pfam" id="PF10708">
    <property type="entry name" value="DUF2510"/>
    <property type="match status" value="1"/>
</dbReference>
<dbReference type="AlphaFoldDB" id="A0AA96F683"/>
<gene>
    <name evidence="4" type="ORF">RN606_08825</name>
</gene>
<evidence type="ECO:0000256" key="1">
    <source>
        <dbReference type="SAM" id="MobiDB-lite"/>
    </source>
</evidence>
<accession>A0AA96F683</accession>
<protein>
    <submittedName>
        <fullName evidence="4">DUF2510 domain-containing protein</fullName>
    </submittedName>
</protein>
<dbReference type="InterPro" id="IPR018929">
    <property type="entry name" value="DUF2510"/>
</dbReference>
<feature type="domain" description="DUF2510" evidence="3">
    <location>
        <begin position="8"/>
        <end position="41"/>
    </location>
</feature>
<sequence length="306" mass="30654">MDPTTPAAGWYADPTTPGTARWWDGTQWTEHTTPLTPPEPAARPETAAHAAQAPSSASPMSQAGPEHAAAPAVGAGDTFLPEEGFEPEPLDPVGHTPDVVPTGQEPSVAKQPALAPGTPSAVVEPWQTQEPTAPWGASTWDPSSASLPAPPPVRNGVPRAVTLGIVVGLLAVLIGGGLLAFAKLGSLADGTTDDGTGSGVPGYGDQVDKASDTAASADVQTIATQVEAYFTEYPSGSVPHLSVVGGNYVLTDSTTTWEVGPVSDGVTPGGVTGSGLSDFCVWVTSASGTSFHAGLATAATQGACQG</sequence>
<keyword evidence="2" id="KW-1133">Transmembrane helix</keyword>
<organism evidence="4 5">
    <name type="scientific">Demequina capsici</name>
    <dbReference type="NCBI Taxonomy" id="3075620"/>
    <lineage>
        <taxon>Bacteria</taxon>
        <taxon>Bacillati</taxon>
        <taxon>Actinomycetota</taxon>
        <taxon>Actinomycetes</taxon>
        <taxon>Micrococcales</taxon>
        <taxon>Demequinaceae</taxon>
        <taxon>Demequina</taxon>
    </lineage>
</organism>
<dbReference type="RefSeq" id="WP_313496398.1">
    <property type="nucleotide sequence ID" value="NZ_CP134879.1"/>
</dbReference>
<keyword evidence="5" id="KW-1185">Reference proteome</keyword>
<evidence type="ECO:0000313" key="4">
    <source>
        <dbReference type="EMBL" id="WNM23470.1"/>
    </source>
</evidence>